<keyword evidence="2" id="KW-1185">Reference proteome</keyword>
<sequence length="138" mass="16189">MVNPKNLLVSYNKGGNNSKVGPKKRFYSSTRIQFFGFSFLMWHLKERLMLKQKLSYRMTFRNATSWYHLIVKASVLRADFLRQKGTTPVPRKEDIYDAMAGSYSFSAMDLLWGFFQVRLRESDTQKNAIQLRMVNLST</sequence>
<gene>
    <name evidence="1" type="ORF">PHMEG_0004562</name>
</gene>
<accession>A0A225WV78</accession>
<dbReference type="SUPFAM" id="SSF56672">
    <property type="entry name" value="DNA/RNA polymerases"/>
    <property type="match status" value="1"/>
</dbReference>
<dbReference type="AlphaFoldDB" id="A0A225WV78"/>
<name>A0A225WV78_9STRA</name>
<dbReference type="Gene3D" id="3.30.70.270">
    <property type="match status" value="1"/>
</dbReference>
<dbReference type="InterPro" id="IPR043502">
    <property type="entry name" value="DNA/RNA_pol_sf"/>
</dbReference>
<dbReference type="Proteomes" id="UP000198211">
    <property type="component" value="Unassembled WGS sequence"/>
</dbReference>
<organism evidence="1 2">
    <name type="scientific">Phytophthora megakarya</name>
    <dbReference type="NCBI Taxonomy" id="4795"/>
    <lineage>
        <taxon>Eukaryota</taxon>
        <taxon>Sar</taxon>
        <taxon>Stramenopiles</taxon>
        <taxon>Oomycota</taxon>
        <taxon>Peronosporomycetes</taxon>
        <taxon>Peronosporales</taxon>
        <taxon>Peronosporaceae</taxon>
        <taxon>Phytophthora</taxon>
    </lineage>
</organism>
<comment type="caution">
    <text evidence="1">The sequence shown here is derived from an EMBL/GenBank/DDBJ whole genome shotgun (WGS) entry which is preliminary data.</text>
</comment>
<dbReference type="EMBL" id="NBNE01000271">
    <property type="protein sequence ID" value="OWZ20967.1"/>
    <property type="molecule type" value="Genomic_DNA"/>
</dbReference>
<reference evidence="2" key="1">
    <citation type="submission" date="2017-03" db="EMBL/GenBank/DDBJ databases">
        <title>Phytopthora megakarya and P. palmivora, two closely related causual agents of cacao black pod achieved similar genome size and gene model numbers by different mechanisms.</title>
        <authorList>
            <person name="Ali S."/>
            <person name="Shao J."/>
            <person name="Larry D.J."/>
            <person name="Kronmiller B."/>
            <person name="Shen D."/>
            <person name="Strem M.D."/>
            <person name="Melnick R.L."/>
            <person name="Guiltinan M.J."/>
            <person name="Tyler B.M."/>
            <person name="Meinhardt L.W."/>
            <person name="Bailey B.A."/>
        </authorList>
    </citation>
    <scope>NUCLEOTIDE SEQUENCE [LARGE SCALE GENOMIC DNA]</scope>
    <source>
        <strain evidence="2">zdho120</strain>
    </source>
</reference>
<protein>
    <submittedName>
        <fullName evidence="1">Uncharacterized protein</fullName>
    </submittedName>
</protein>
<dbReference type="InterPro" id="IPR043128">
    <property type="entry name" value="Rev_trsase/Diguanyl_cyclase"/>
</dbReference>
<evidence type="ECO:0000313" key="2">
    <source>
        <dbReference type="Proteomes" id="UP000198211"/>
    </source>
</evidence>
<dbReference type="Gene3D" id="3.10.10.10">
    <property type="entry name" value="HIV Type 1 Reverse Transcriptase, subunit A, domain 1"/>
    <property type="match status" value="1"/>
</dbReference>
<proteinExistence type="predicted"/>
<evidence type="ECO:0000313" key="1">
    <source>
        <dbReference type="EMBL" id="OWZ20967.1"/>
    </source>
</evidence>